<dbReference type="PANTHER" id="PTHR30065:SF1">
    <property type="entry name" value="SURFACE PRESENTATION OF ANTIGENS PROTEIN SPAR"/>
    <property type="match status" value="1"/>
</dbReference>
<keyword evidence="4 6" id="KW-1133">Transmembrane helix</keyword>
<dbReference type="EMBL" id="BARU01026410">
    <property type="protein sequence ID" value="GAH76070.1"/>
    <property type="molecule type" value="Genomic_DNA"/>
</dbReference>
<evidence type="ECO:0000256" key="3">
    <source>
        <dbReference type="ARBA" id="ARBA00022692"/>
    </source>
</evidence>
<dbReference type="InterPro" id="IPR002010">
    <property type="entry name" value="T3SS_IM_R"/>
</dbReference>
<evidence type="ECO:0000256" key="5">
    <source>
        <dbReference type="ARBA" id="ARBA00023136"/>
    </source>
</evidence>
<keyword evidence="5 6" id="KW-0472">Membrane</keyword>
<keyword evidence="2" id="KW-1003">Cell membrane</keyword>
<evidence type="ECO:0000256" key="6">
    <source>
        <dbReference type="SAM" id="Phobius"/>
    </source>
</evidence>
<keyword evidence="3 6" id="KW-0812">Transmembrane</keyword>
<feature type="transmembrane region" description="Helical" evidence="6">
    <location>
        <begin position="39"/>
        <end position="57"/>
    </location>
</feature>
<dbReference type="Pfam" id="PF01311">
    <property type="entry name" value="Bac_export_1"/>
    <property type="match status" value="1"/>
</dbReference>
<reference evidence="7" key="1">
    <citation type="journal article" date="2014" name="Front. Microbiol.">
        <title>High frequency of phylogenetically diverse reductive dehalogenase-homologous genes in deep subseafloor sedimentary metagenomes.</title>
        <authorList>
            <person name="Kawai M."/>
            <person name="Futagami T."/>
            <person name="Toyoda A."/>
            <person name="Takaki Y."/>
            <person name="Nishi S."/>
            <person name="Hori S."/>
            <person name="Arai W."/>
            <person name="Tsubouchi T."/>
            <person name="Morono Y."/>
            <person name="Uchiyama I."/>
            <person name="Ito T."/>
            <person name="Fujiyama A."/>
            <person name="Inagaki F."/>
            <person name="Takami H."/>
        </authorList>
    </citation>
    <scope>NUCLEOTIDE SEQUENCE</scope>
    <source>
        <strain evidence="7">Expedition CK06-06</strain>
    </source>
</reference>
<feature type="non-terminal residue" evidence="7">
    <location>
        <position position="82"/>
    </location>
</feature>
<sequence length="82" mass="8864">MEMMTGKLLGFAMVLTRISAFFIVLPVFGWKSVPVRVKVAMTVLISIFFLTITPLSIDASQVSSLKAILLIANEATYGLALG</sequence>
<name>X1J3L0_9ZZZZ</name>
<evidence type="ECO:0000256" key="1">
    <source>
        <dbReference type="ARBA" id="ARBA00004651"/>
    </source>
</evidence>
<proteinExistence type="predicted"/>
<comment type="subcellular location">
    <subcellularLocation>
        <location evidence="1">Cell membrane</location>
        <topology evidence="1">Multi-pass membrane protein</topology>
    </subcellularLocation>
</comment>
<dbReference type="PANTHER" id="PTHR30065">
    <property type="entry name" value="FLAGELLAR BIOSYNTHETIC PROTEIN FLIR"/>
    <property type="match status" value="1"/>
</dbReference>
<protein>
    <recommendedName>
        <fullName evidence="8">Flagellar biosynthetic protein FliR</fullName>
    </recommendedName>
</protein>
<evidence type="ECO:0008006" key="8">
    <source>
        <dbReference type="Google" id="ProtNLM"/>
    </source>
</evidence>
<evidence type="ECO:0000256" key="4">
    <source>
        <dbReference type="ARBA" id="ARBA00022989"/>
    </source>
</evidence>
<organism evidence="7">
    <name type="scientific">marine sediment metagenome</name>
    <dbReference type="NCBI Taxonomy" id="412755"/>
    <lineage>
        <taxon>unclassified sequences</taxon>
        <taxon>metagenomes</taxon>
        <taxon>ecological metagenomes</taxon>
    </lineage>
</organism>
<dbReference type="GO" id="GO:0005886">
    <property type="term" value="C:plasma membrane"/>
    <property type="evidence" value="ECO:0007669"/>
    <property type="project" value="UniProtKB-SubCell"/>
</dbReference>
<evidence type="ECO:0000256" key="2">
    <source>
        <dbReference type="ARBA" id="ARBA00022475"/>
    </source>
</evidence>
<dbReference type="AlphaFoldDB" id="X1J3L0"/>
<gene>
    <name evidence="7" type="ORF">S03H2_42426</name>
</gene>
<comment type="caution">
    <text evidence="7">The sequence shown here is derived from an EMBL/GenBank/DDBJ whole genome shotgun (WGS) entry which is preliminary data.</text>
</comment>
<accession>X1J3L0</accession>
<evidence type="ECO:0000313" key="7">
    <source>
        <dbReference type="EMBL" id="GAH76070.1"/>
    </source>
</evidence>
<dbReference type="GO" id="GO:0006605">
    <property type="term" value="P:protein targeting"/>
    <property type="evidence" value="ECO:0007669"/>
    <property type="project" value="InterPro"/>
</dbReference>